<dbReference type="InterPro" id="IPR000847">
    <property type="entry name" value="LysR_HTH_N"/>
</dbReference>
<dbReference type="PANTHER" id="PTHR30419">
    <property type="entry name" value="HTH-TYPE TRANSCRIPTIONAL REGULATOR YBHD"/>
    <property type="match status" value="1"/>
</dbReference>
<dbReference type="Gene3D" id="3.40.190.290">
    <property type="match status" value="1"/>
</dbReference>
<dbReference type="SUPFAM" id="SSF53850">
    <property type="entry name" value="Periplasmic binding protein-like II"/>
    <property type="match status" value="1"/>
</dbReference>
<comment type="caution">
    <text evidence="6">The sequence shown here is derived from an EMBL/GenBank/DDBJ whole genome shotgun (WGS) entry which is preliminary data.</text>
</comment>
<protein>
    <submittedName>
        <fullName evidence="6">LysR family transcriptional regulator</fullName>
    </submittedName>
</protein>
<dbReference type="InterPro" id="IPR050950">
    <property type="entry name" value="HTH-type_LysR_regulators"/>
</dbReference>
<dbReference type="Proteomes" id="UP000029692">
    <property type="component" value="Unassembled WGS sequence"/>
</dbReference>
<dbReference type="Gene3D" id="1.10.10.10">
    <property type="entry name" value="Winged helix-like DNA-binding domain superfamily/Winged helix DNA-binding domain"/>
    <property type="match status" value="1"/>
</dbReference>
<evidence type="ECO:0000313" key="6">
    <source>
        <dbReference type="EMBL" id="KGE71980.1"/>
    </source>
</evidence>
<accession>A0A098QVV1</accession>
<dbReference type="PROSITE" id="PS50931">
    <property type="entry name" value="HTH_LYSR"/>
    <property type="match status" value="1"/>
</dbReference>
<keyword evidence="7" id="KW-1185">Reference proteome</keyword>
<dbReference type="Pfam" id="PF00126">
    <property type="entry name" value="HTH_1"/>
    <property type="match status" value="1"/>
</dbReference>
<reference evidence="6 7" key="1">
    <citation type="submission" date="2014-05" db="EMBL/GenBank/DDBJ databases">
        <title>De novo Genome Sequence of Spirocheata sp.</title>
        <authorList>
            <person name="Shivani Y."/>
            <person name="Subhash Y."/>
            <person name="Tushar L."/>
            <person name="Sasikala C."/>
            <person name="Ramana C.V."/>
        </authorList>
    </citation>
    <scope>NUCLEOTIDE SEQUENCE [LARGE SCALE GENOMIC DNA]</scope>
    <source>
        <strain evidence="6 7">JC230</strain>
    </source>
</reference>
<keyword evidence="4" id="KW-0804">Transcription</keyword>
<dbReference type="eggNOG" id="COG0583">
    <property type="taxonomic scope" value="Bacteria"/>
</dbReference>
<proteinExistence type="inferred from homology"/>
<evidence type="ECO:0000256" key="1">
    <source>
        <dbReference type="ARBA" id="ARBA00009437"/>
    </source>
</evidence>
<dbReference type="AlphaFoldDB" id="A0A098QVV1"/>
<dbReference type="EMBL" id="JNUP01000064">
    <property type="protein sequence ID" value="KGE71980.1"/>
    <property type="molecule type" value="Genomic_DNA"/>
</dbReference>
<keyword evidence="2" id="KW-0805">Transcription regulation</keyword>
<dbReference type="PANTHER" id="PTHR30419:SF8">
    <property type="entry name" value="NITROGEN ASSIMILATION TRANSCRIPTIONAL ACTIVATOR-RELATED"/>
    <property type="match status" value="1"/>
</dbReference>
<dbReference type="InterPro" id="IPR036388">
    <property type="entry name" value="WH-like_DNA-bd_sf"/>
</dbReference>
<keyword evidence="3" id="KW-0238">DNA-binding</keyword>
<dbReference type="OrthoDB" id="1652954at2"/>
<organism evidence="6 7">
    <name type="scientific">Spirochaeta lutea</name>
    <dbReference type="NCBI Taxonomy" id="1480694"/>
    <lineage>
        <taxon>Bacteria</taxon>
        <taxon>Pseudomonadati</taxon>
        <taxon>Spirochaetota</taxon>
        <taxon>Spirochaetia</taxon>
        <taxon>Spirochaetales</taxon>
        <taxon>Spirochaetaceae</taxon>
        <taxon>Spirochaeta</taxon>
    </lineage>
</organism>
<evidence type="ECO:0000259" key="5">
    <source>
        <dbReference type="PROSITE" id="PS50931"/>
    </source>
</evidence>
<sequence length="292" mass="32854">MNTRALKCFIEVYEKKSVAAAAREIYISPQGLSKIIKQLEYDLETELFFRGAQGMEATEAGELLYARARHICYLLDDIKKEISIIGGSKGTLNVVVTYSTSAIVPYEMLHRFSNLNPNLQIKIDEYPDEFAVNDLFQDEADVGIVLGHEGIPNCSYELLVPGRTVIIVGPDHPLASRNEISLDDLKNHQLVVKTMEPGRDSHLVEECKSRGFDPGVLYSTGNLTALRNSCIRTGVAAESVDFVEQAFPSDQVRVLPLKERIPQNIYVISRDRDIQNRAVTLFQTFLRENFRS</sequence>
<gene>
    <name evidence="6" type="ORF">DC28_09335</name>
</gene>
<dbReference type="InterPro" id="IPR036390">
    <property type="entry name" value="WH_DNA-bd_sf"/>
</dbReference>
<evidence type="ECO:0000256" key="3">
    <source>
        <dbReference type="ARBA" id="ARBA00023125"/>
    </source>
</evidence>
<dbReference type="GO" id="GO:0005829">
    <property type="term" value="C:cytosol"/>
    <property type="evidence" value="ECO:0007669"/>
    <property type="project" value="TreeGrafter"/>
</dbReference>
<feature type="domain" description="HTH lysR-type" evidence="5">
    <location>
        <begin position="1"/>
        <end position="58"/>
    </location>
</feature>
<dbReference type="CDD" id="cd05466">
    <property type="entry name" value="PBP2_LTTR_substrate"/>
    <property type="match status" value="1"/>
</dbReference>
<name>A0A098QVV1_9SPIO</name>
<dbReference type="SUPFAM" id="SSF46785">
    <property type="entry name" value="Winged helix' DNA-binding domain"/>
    <property type="match status" value="1"/>
</dbReference>
<dbReference type="GO" id="GO:0003700">
    <property type="term" value="F:DNA-binding transcription factor activity"/>
    <property type="evidence" value="ECO:0007669"/>
    <property type="project" value="InterPro"/>
</dbReference>
<dbReference type="RefSeq" id="WP_037547886.1">
    <property type="nucleotide sequence ID" value="NZ_JNUP01000064.1"/>
</dbReference>
<dbReference type="STRING" id="1480694.DC28_09335"/>
<evidence type="ECO:0000256" key="4">
    <source>
        <dbReference type="ARBA" id="ARBA00023163"/>
    </source>
</evidence>
<evidence type="ECO:0000313" key="7">
    <source>
        <dbReference type="Proteomes" id="UP000029692"/>
    </source>
</evidence>
<evidence type="ECO:0000256" key="2">
    <source>
        <dbReference type="ARBA" id="ARBA00023015"/>
    </source>
</evidence>
<dbReference type="InterPro" id="IPR005119">
    <property type="entry name" value="LysR_subst-bd"/>
</dbReference>
<dbReference type="Pfam" id="PF03466">
    <property type="entry name" value="LysR_substrate"/>
    <property type="match status" value="1"/>
</dbReference>
<comment type="similarity">
    <text evidence="1">Belongs to the LysR transcriptional regulatory family.</text>
</comment>
<dbReference type="GO" id="GO:0003677">
    <property type="term" value="F:DNA binding"/>
    <property type="evidence" value="ECO:0007669"/>
    <property type="project" value="UniProtKB-KW"/>
</dbReference>